<name>A0A6J5EK53_9BURK</name>
<dbReference type="EMBL" id="CADIKH010000028">
    <property type="protein sequence ID" value="CAB3765831.1"/>
    <property type="molecule type" value="Genomic_DNA"/>
</dbReference>
<evidence type="ECO:0000256" key="1">
    <source>
        <dbReference type="ARBA" id="ARBA00022450"/>
    </source>
</evidence>
<evidence type="ECO:0000313" key="5">
    <source>
        <dbReference type="Proteomes" id="UP000494363"/>
    </source>
</evidence>
<proteinExistence type="predicted"/>
<dbReference type="Gene3D" id="1.10.1200.10">
    <property type="entry name" value="ACP-like"/>
    <property type="match status" value="1"/>
</dbReference>
<protein>
    <recommendedName>
        <fullName evidence="3">Carrier domain-containing protein</fullName>
    </recommendedName>
</protein>
<organism evidence="4 5">
    <name type="scientific">Paraburkholderia humisilvae</name>
    <dbReference type="NCBI Taxonomy" id="627669"/>
    <lineage>
        <taxon>Bacteria</taxon>
        <taxon>Pseudomonadati</taxon>
        <taxon>Pseudomonadota</taxon>
        <taxon>Betaproteobacteria</taxon>
        <taxon>Burkholderiales</taxon>
        <taxon>Burkholderiaceae</taxon>
        <taxon>Paraburkholderia</taxon>
    </lineage>
</organism>
<keyword evidence="2" id="KW-0597">Phosphoprotein</keyword>
<keyword evidence="5" id="KW-1185">Reference proteome</keyword>
<dbReference type="InterPro" id="IPR009081">
    <property type="entry name" value="PP-bd_ACP"/>
</dbReference>
<keyword evidence="1" id="KW-0596">Phosphopantetheine</keyword>
<dbReference type="AlphaFoldDB" id="A0A6J5EK53"/>
<dbReference type="PROSITE" id="PS00012">
    <property type="entry name" value="PHOSPHOPANTETHEINE"/>
    <property type="match status" value="1"/>
</dbReference>
<evidence type="ECO:0000313" key="4">
    <source>
        <dbReference type="EMBL" id="CAB3765831.1"/>
    </source>
</evidence>
<sequence length="88" mass="9475">MNEAVKDTIVNAIRAIAVQRGLSLPPLTDSTEIVEGLGFKSLAVAALIAMLEEELGVDPFSHEDVMITDIRTVGDLCSVYVCFAKPVR</sequence>
<evidence type="ECO:0000259" key="3">
    <source>
        <dbReference type="Pfam" id="PF00550"/>
    </source>
</evidence>
<dbReference type="InterPro" id="IPR006162">
    <property type="entry name" value="Ppantetheine_attach_site"/>
</dbReference>
<evidence type="ECO:0000256" key="2">
    <source>
        <dbReference type="ARBA" id="ARBA00022553"/>
    </source>
</evidence>
<gene>
    <name evidence="4" type="ORF">LMG29542_05242</name>
</gene>
<dbReference type="Pfam" id="PF00550">
    <property type="entry name" value="PP-binding"/>
    <property type="match status" value="1"/>
</dbReference>
<feature type="domain" description="Carrier" evidence="3">
    <location>
        <begin position="21"/>
        <end position="77"/>
    </location>
</feature>
<reference evidence="4 5" key="1">
    <citation type="submission" date="2020-04" db="EMBL/GenBank/DDBJ databases">
        <authorList>
            <person name="De Canck E."/>
        </authorList>
    </citation>
    <scope>NUCLEOTIDE SEQUENCE [LARGE SCALE GENOMIC DNA]</scope>
    <source>
        <strain evidence="4 5">LMG 29542</strain>
    </source>
</reference>
<dbReference type="InterPro" id="IPR036736">
    <property type="entry name" value="ACP-like_sf"/>
</dbReference>
<dbReference type="RefSeq" id="WP_175229328.1">
    <property type="nucleotide sequence ID" value="NZ_CADIKH010000028.1"/>
</dbReference>
<dbReference type="SUPFAM" id="SSF47336">
    <property type="entry name" value="ACP-like"/>
    <property type="match status" value="1"/>
</dbReference>
<accession>A0A6J5EK53</accession>
<dbReference type="Proteomes" id="UP000494363">
    <property type="component" value="Unassembled WGS sequence"/>
</dbReference>